<evidence type="ECO:0000256" key="2">
    <source>
        <dbReference type="ARBA" id="ARBA00012150"/>
    </source>
</evidence>
<dbReference type="PANTHER" id="PTHR47268:SF4">
    <property type="entry name" value="ACYLPHOSPHATASE"/>
    <property type="match status" value="1"/>
</dbReference>
<evidence type="ECO:0000313" key="8">
    <source>
        <dbReference type="EMBL" id="AMP15714.1"/>
    </source>
</evidence>
<keyword evidence="10" id="KW-1185">Reference proteome</keyword>
<dbReference type="RefSeq" id="WP_231879938.1">
    <property type="nucleotide sequence ID" value="NZ_CP013234.1"/>
</dbReference>
<evidence type="ECO:0000256" key="1">
    <source>
        <dbReference type="ARBA" id="ARBA00005614"/>
    </source>
</evidence>
<dbReference type="Gene3D" id="3.30.70.100">
    <property type="match status" value="1"/>
</dbReference>
<dbReference type="EC" id="3.6.1.7" evidence="2 4"/>
<dbReference type="SUPFAM" id="SSF54975">
    <property type="entry name" value="Acylphosphatase/BLUF domain-like"/>
    <property type="match status" value="1"/>
</dbReference>
<dbReference type="EMBL" id="CP013234">
    <property type="protein sequence ID" value="AMP05756.1"/>
    <property type="molecule type" value="Genomic_DNA"/>
</dbReference>
<dbReference type="InterPro" id="IPR001792">
    <property type="entry name" value="Acylphosphatase-like_dom"/>
</dbReference>
<dbReference type="Pfam" id="PF00708">
    <property type="entry name" value="Acylphosphatase"/>
    <property type="match status" value="1"/>
</dbReference>
<feature type="domain" description="Acylphosphatase-like" evidence="6">
    <location>
        <begin position="17"/>
        <end position="105"/>
    </location>
</feature>
<evidence type="ECO:0000256" key="4">
    <source>
        <dbReference type="PROSITE-ProRule" id="PRU00520"/>
    </source>
</evidence>
<keyword evidence="4" id="KW-0378">Hydrolase</keyword>
<sequence>MQFQNILQFDKARWMMAKRLTIEGRVQGVGYRASFAGTALALGLAGWVRNRRNGAVEACIDGDAAAIETIILWAKRGPPAALVRNVTIEDAGELLLSDGSFKILPTQ</sequence>
<dbReference type="InterPro" id="IPR036046">
    <property type="entry name" value="Acylphosphatase-like_dom_sf"/>
</dbReference>
<comment type="similarity">
    <text evidence="1 5">Belongs to the acylphosphatase family.</text>
</comment>
<reference evidence="9 10" key="1">
    <citation type="submission" date="2015-11" db="EMBL/GenBank/DDBJ databases">
        <title>Exploring the genomic traits of fungus-feeding bacterial genus Collimonas.</title>
        <authorList>
            <person name="Song C."/>
            <person name="Schmidt R."/>
            <person name="de Jager V."/>
            <person name="Krzyzanowska D."/>
            <person name="Jongedijk E."/>
            <person name="Cankar K."/>
            <person name="Beekwilder J."/>
            <person name="van Veen A."/>
            <person name="de Boer W."/>
            <person name="van Veen J.A."/>
            <person name="Garbeva P."/>
        </authorList>
    </citation>
    <scope>NUCLEOTIDE SEQUENCE [LARGE SCALE GENOMIC DNA]</scope>
    <source>
        <strain evidence="8 10">Ter291</strain>
        <strain evidence="7 9">Ter91</strain>
    </source>
</reference>
<dbReference type="Proteomes" id="UP000074914">
    <property type="component" value="Chromosome"/>
</dbReference>
<evidence type="ECO:0000313" key="7">
    <source>
        <dbReference type="EMBL" id="AMP05756.1"/>
    </source>
</evidence>
<dbReference type="InterPro" id="IPR020456">
    <property type="entry name" value="Acylphosphatase"/>
</dbReference>
<accession>A0A127Q6Z7</accession>
<evidence type="ECO:0000256" key="5">
    <source>
        <dbReference type="RuleBase" id="RU004168"/>
    </source>
</evidence>
<protein>
    <recommendedName>
        <fullName evidence="2 4">acylphosphatase</fullName>
        <ecNumber evidence="2 4">3.6.1.7</ecNumber>
    </recommendedName>
</protein>
<dbReference type="PANTHER" id="PTHR47268">
    <property type="entry name" value="ACYLPHOSPHATASE"/>
    <property type="match status" value="1"/>
</dbReference>
<dbReference type="PATRIC" id="fig|279113.10.peg.3468"/>
<organism evidence="7 9">
    <name type="scientific">Collimonas pratensis</name>
    <dbReference type="NCBI Taxonomy" id="279113"/>
    <lineage>
        <taxon>Bacteria</taxon>
        <taxon>Pseudomonadati</taxon>
        <taxon>Pseudomonadota</taxon>
        <taxon>Betaproteobacteria</taxon>
        <taxon>Burkholderiales</taxon>
        <taxon>Oxalobacteraceae</taxon>
        <taxon>Collimonas</taxon>
    </lineage>
</organism>
<dbReference type="EMBL" id="CP013236">
    <property type="protein sequence ID" value="AMP15714.1"/>
    <property type="molecule type" value="Genomic_DNA"/>
</dbReference>
<feature type="active site" evidence="4">
    <location>
        <position position="50"/>
    </location>
</feature>
<gene>
    <name evidence="7" type="primary">acyP</name>
    <name evidence="8" type="ORF">CPter291_3479</name>
    <name evidence="7" type="ORF">CPter91_3430</name>
</gene>
<evidence type="ECO:0000256" key="3">
    <source>
        <dbReference type="ARBA" id="ARBA00047645"/>
    </source>
</evidence>
<feature type="active site" evidence="4">
    <location>
        <position position="32"/>
    </location>
</feature>
<evidence type="ECO:0000313" key="10">
    <source>
        <dbReference type="Proteomes" id="UP000074914"/>
    </source>
</evidence>
<evidence type="ECO:0000313" key="9">
    <source>
        <dbReference type="Proteomes" id="UP000074561"/>
    </source>
</evidence>
<dbReference type="KEGG" id="cpra:CPter91_3430"/>
<dbReference type="InterPro" id="IPR017968">
    <property type="entry name" value="Acylphosphatase_CS"/>
</dbReference>
<dbReference type="GO" id="GO:0003998">
    <property type="term" value="F:acylphosphatase activity"/>
    <property type="evidence" value="ECO:0007669"/>
    <property type="project" value="UniProtKB-EC"/>
</dbReference>
<dbReference type="PROSITE" id="PS00151">
    <property type="entry name" value="ACYLPHOSPHATASE_2"/>
    <property type="match status" value="1"/>
</dbReference>
<evidence type="ECO:0000259" key="6">
    <source>
        <dbReference type="PROSITE" id="PS51160"/>
    </source>
</evidence>
<dbReference type="AlphaFoldDB" id="A0A127Q6Z7"/>
<dbReference type="Proteomes" id="UP000074561">
    <property type="component" value="Chromosome"/>
</dbReference>
<proteinExistence type="inferred from homology"/>
<name>A0A127Q6Z7_9BURK</name>
<comment type="catalytic activity">
    <reaction evidence="3 4">
        <text>an acyl phosphate + H2O = a carboxylate + phosphate + H(+)</text>
        <dbReference type="Rhea" id="RHEA:14965"/>
        <dbReference type="ChEBI" id="CHEBI:15377"/>
        <dbReference type="ChEBI" id="CHEBI:15378"/>
        <dbReference type="ChEBI" id="CHEBI:29067"/>
        <dbReference type="ChEBI" id="CHEBI:43474"/>
        <dbReference type="ChEBI" id="CHEBI:59918"/>
        <dbReference type="EC" id="3.6.1.7"/>
    </reaction>
</comment>
<dbReference type="PROSITE" id="PS51160">
    <property type="entry name" value="ACYLPHOSPHATASE_3"/>
    <property type="match status" value="1"/>
</dbReference>
<dbReference type="STRING" id="279113.CPter91_3430"/>